<dbReference type="Proteomes" id="UP000499080">
    <property type="component" value="Unassembled WGS sequence"/>
</dbReference>
<evidence type="ECO:0000313" key="3">
    <source>
        <dbReference type="Proteomes" id="UP000499080"/>
    </source>
</evidence>
<name>A0A4Y2N5P4_ARAVE</name>
<proteinExistence type="predicted"/>
<evidence type="ECO:0000313" key="2">
    <source>
        <dbReference type="EMBL" id="GBN34748.1"/>
    </source>
</evidence>
<feature type="compositionally biased region" description="Basic and acidic residues" evidence="1">
    <location>
        <begin position="29"/>
        <end position="49"/>
    </location>
</feature>
<dbReference type="AlphaFoldDB" id="A0A4Y2N5P4"/>
<gene>
    <name evidence="2" type="ORF">AVEN_23486_1</name>
</gene>
<organism evidence="2 3">
    <name type="scientific">Araneus ventricosus</name>
    <name type="common">Orbweaver spider</name>
    <name type="synonym">Epeira ventricosa</name>
    <dbReference type="NCBI Taxonomy" id="182803"/>
    <lineage>
        <taxon>Eukaryota</taxon>
        <taxon>Metazoa</taxon>
        <taxon>Ecdysozoa</taxon>
        <taxon>Arthropoda</taxon>
        <taxon>Chelicerata</taxon>
        <taxon>Arachnida</taxon>
        <taxon>Araneae</taxon>
        <taxon>Araneomorphae</taxon>
        <taxon>Entelegynae</taxon>
        <taxon>Araneoidea</taxon>
        <taxon>Araneidae</taxon>
        <taxon>Araneus</taxon>
    </lineage>
</organism>
<sequence length="185" mass="20707">MDGLKTGTVCSDALEMVWNGPTVNSSLTEGRENVSDKPRSGHPPERGEDLESVTSIEDMIPVQSRRRSKFCESPLFPENVALHFAFAYPGVLRASQEEESTHFPARLAPQHHVLLRLVGCTQRLAFRRFLHWHSSVHQHRSALRDVLVLLSFSFGTCDDEVSVVETVLNSFANSAVRSHSFISVH</sequence>
<reference evidence="2 3" key="1">
    <citation type="journal article" date="2019" name="Sci. Rep.">
        <title>Orb-weaving spider Araneus ventricosus genome elucidates the spidroin gene catalogue.</title>
        <authorList>
            <person name="Kono N."/>
            <person name="Nakamura H."/>
            <person name="Ohtoshi R."/>
            <person name="Moran D.A.P."/>
            <person name="Shinohara A."/>
            <person name="Yoshida Y."/>
            <person name="Fujiwara M."/>
            <person name="Mori M."/>
            <person name="Tomita M."/>
            <person name="Arakawa K."/>
        </authorList>
    </citation>
    <scope>NUCLEOTIDE SEQUENCE [LARGE SCALE GENOMIC DNA]</scope>
</reference>
<feature type="region of interest" description="Disordered" evidence="1">
    <location>
        <begin position="21"/>
        <end position="50"/>
    </location>
</feature>
<evidence type="ECO:0000256" key="1">
    <source>
        <dbReference type="SAM" id="MobiDB-lite"/>
    </source>
</evidence>
<keyword evidence="3" id="KW-1185">Reference proteome</keyword>
<protein>
    <submittedName>
        <fullName evidence="2">Uncharacterized protein</fullName>
    </submittedName>
</protein>
<dbReference type="EMBL" id="BGPR01008586">
    <property type="protein sequence ID" value="GBN34748.1"/>
    <property type="molecule type" value="Genomic_DNA"/>
</dbReference>
<comment type="caution">
    <text evidence="2">The sequence shown here is derived from an EMBL/GenBank/DDBJ whole genome shotgun (WGS) entry which is preliminary data.</text>
</comment>
<accession>A0A4Y2N5P4</accession>